<name>A0A653DNI0_CALMS</name>
<dbReference type="Pfam" id="PF05380">
    <property type="entry name" value="Peptidase_A17"/>
    <property type="match status" value="1"/>
</dbReference>
<proteinExistence type="predicted"/>
<organism evidence="1 2">
    <name type="scientific">Callosobruchus maculatus</name>
    <name type="common">Southern cowpea weevil</name>
    <name type="synonym">Pulse bruchid</name>
    <dbReference type="NCBI Taxonomy" id="64391"/>
    <lineage>
        <taxon>Eukaryota</taxon>
        <taxon>Metazoa</taxon>
        <taxon>Ecdysozoa</taxon>
        <taxon>Arthropoda</taxon>
        <taxon>Hexapoda</taxon>
        <taxon>Insecta</taxon>
        <taxon>Pterygota</taxon>
        <taxon>Neoptera</taxon>
        <taxon>Endopterygota</taxon>
        <taxon>Coleoptera</taxon>
        <taxon>Polyphaga</taxon>
        <taxon>Cucujiformia</taxon>
        <taxon>Chrysomeloidea</taxon>
        <taxon>Chrysomelidae</taxon>
        <taxon>Bruchinae</taxon>
        <taxon>Bruchini</taxon>
        <taxon>Callosobruchus</taxon>
    </lineage>
</organism>
<dbReference type="InterPro" id="IPR008042">
    <property type="entry name" value="Retrotrans_Pao"/>
</dbReference>
<reference evidence="1 2" key="1">
    <citation type="submission" date="2019-01" db="EMBL/GenBank/DDBJ databases">
        <authorList>
            <person name="Sayadi A."/>
        </authorList>
    </citation>
    <scope>NUCLEOTIDE SEQUENCE [LARGE SCALE GENOMIC DNA]</scope>
</reference>
<evidence type="ECO:0000313" key="2">
    <source>
        <dbReference type="Proteomes" id="UP000410492"/>
    </source>
</evidence>
<feature type="non-terminal residue" evidence="1">
    <location>
        <position position="175"/>
    </location>
</feature>
<protein>
    <submittedName>
        <fullName evidence="1">Uncharacterized protein</fullName>
    </submittedName>
</protein>
<accession>A0A653DNI0</accession>
<dbReference type="OrthoDB" id="6765615at2759"/>
<keyword evidence="2" id="KW-1185">Reference proteome</keyword>
<dbReference type="AlphaFoldDB" id="A0A653DNI0"/>
<dbReference type="EMBL" id="CAACVG010013239">
    <property type="protein sequence ID" value="VEN61539.1"/>
    <property type="molecule type" value="Genomic_DNA"/>
</dbReference>
<dbReference type="PANTHER" id="PTHR47331">
    <property type="entry name" value="PHD-TYPE DOMAIN-CONTAINING PROTEIN"/>
    <property type="match status" value="1"/>
</dbReference>
<dbReference type="PANTHER" id="PTHR47331:SF5">
    <property type="entry name" value="RIBONUCLEASE H"/>
    <property type="match status" value="1"/>
</dbReference>
<sequence length="175" mass="20185">INDCVSSKIFGIAWNQESDLFKIILPQDDLRLNVTKRHVLSSIAKLFDPLEFLGPIIMPAKLLMQKIWISKIGWDDKLPDDLGGIWEEFSQNVSIIKFIAIPRWVFLKNKLKRYKYRFCRTYEEISTVLSLIEALLNSRTLCEVSNDSLDLSCLTPAHFLIGDSMFSFPARDLSQ</sequence>
<gene>
    <name evidence="1" type="ORF">CALMAC_LOCUS18918</name>
</gene>
<feature type="non-terminal residue" evidence="1">
    <location>
        <position position="1"/>
    </location>
</feature>
<dbReference type="Proteomes" id="UP000410492">
    <property type="component" value="Unassembled WGS sequence"/>
</dbReference>
<evidence type="ECO:0000313" key="1">
    <source>
        <dbReference type="EMBL" id="VEN61539.1"/>
    </source>
</evidence>